<dbReference type="InParanoid" id="A0A482X8T2"/>
<dbReference type="EMBL" id="QKKF02015350">
    <property type="protein sequence ID" value="RZF42153.1"/>
    <property type="molecule type" value="Genomic_DNA"/>
</dbReference>
<protein>
    <submittedName>
        <fullName evidence="1">Uncharacterized protein</fullName>
    </submittedName>
</protein>
<comment type="caution">
    <text evidence="1">The sequence shown here is derived from an EMBL/GenBank/DDBJ whole genome shotgun (WGS) entry which is preliminary data.</text>
</comment>
<dbReference type="AlphaFoldDB" id="A0A482X8T2"/>
<accession>A0A482X8T2</accession>
<name>A0A482X8T2_LAOST</name>
<keyword evidence="2" id="KW-1185">Reference proteome</keyword>
<reference evidence="1 2" key="1">
    <citation type="journal article" date="2017" name="Gigascience">
        <title>Genome sequence of the small brown planthopper, Laodelphax striatellus.</title>
        <authorList>
            <person name="Zhu J."/>
            <person name="Jiang F."/>
            <person name="Wang X."/>
            <person name="Yang P."/>
            <person name="Bao Y."/>
            <person name="Zhao W."/>
            <person name="Wang W."/>
            <person name="Lu H."/>
            <person name="Wang Q."/>
            <person name="Cui N."/>
            <person name="Li J."/>
            <person name="Chen X."/>
            <person name="Luo L."/>
            <person name="Yu J."/>
            <person name="Kang L."/>
            <person name="Cui F."/>
        </authorList>
    </citation>
    <scope>NUCLEOTIDE SEQUENCE [LARGE SCALE GENOMIC DNA]</scope>
    <source>
        <strain evidence="1">Lst14</strain>
    </source>
</reference>
<dbReference type="STRING" id="195883.A0A482X8T2"/>
<proteinExistence type="predicted"/>
<dbReference type="Proteomes" id="UP000291343">
    <property type="component" value="Unassembled WGS sequence"/>
</dbReference>
<sequence>MLYLLRAASRRMEIDLETRGIDRGNLALSLSTAVHLVIPVSFLDSNNVTLLISVLLSLGISQIQSRCKRKPASSIALHSQLMWCGLTSLVCTGLTASLCEVDVLHVCGSLGGHVTAVRYCQHSLCGVTGLCALGLERSGILRFLLTISIAASSLLIMASSDLTAIFKQNVENNSTEHDISVSMVPGRLSQRSAACV</sequence>
<evidence type="ECO:0000313" key="2">
    <source>
        <dbReference type="Proteomes" id="UP000291343"/>
    </source>
</evidence>
<evidence type="ECO:0000313" key="1">
    <source>
        <dbReference type="EMBL" id="RZF42153.1"/>
    </source>
</evidence>
<gene>
    <name evidence="1" type="ORF">LSTR_LSTR012665</name>
</gene>
<organism evidence="1 2">
    <name type="scientific">Laodelphax striatellus</name>
    <name type="common">Small brown planthopper</name>
    <name type="synonym">Delphax striatella</name>
    <dbReference type="NCBI Taxonomy" id="195883"/>
    <lineage>
        <taxon>Eukaryota</taxon>
        <taxon>Metazoa</taxon>
        <taxon>Ecdysozoa</taxon>
        <taxon>Arthropoda</taxon>
        <taxon>Hexapoda</taxon>
        <taxon>Insecta</taxon>
        <taxon>Pterygota</taxon>
        <taxon>Neoptera</taxon>
        <taxon>Paraneoptera</taxon>
        <taxon>Hemiptera</taxon>
        <taxon>Auchenorrhyncha</taxon>
        <taxon>Fulgoroidea</taxon>
        <taxon>Delphacidae</taxon>
        <taxon>Criomorphinae</taxon>
        <taxon>Laodelphax</taxon>
    </lineage>
</organism>